<accession>A0A813KJM0</accession>
<feature type="region of interest" description="Disordered" evidence="1">
    <location>
        <begin position="378"/>
        <end position="436"/>
    </location>
</feature>
<reference evidence="2" key="1">
    <citation type="submission" date="2021-02" db="EMBL/GenBank/DDBJ databases">
        <authorList>
            <person name="Dougan E. K."/>
            <person name="Rhodes N."/>
            <person name="Thang M."/>
            <person name="Chan C."/>
        </authorList>
    </citation>
    <scope>NUCLEOTIDE SEQUENCE</scope>
</reference>
<comment type="caution">
    <text evidence="2">The sequence shown here is derived from an EMBL/GenBank/DDBJ whole genome shotgun (WGS) entry which is preliminary data.</text>
</comment>
<proteinExistence type="predicted"/>
<feature type="region of interest" description="Disordered" evidence="1">
    <location>
        <begin position="148"/>
        <end position="183"/>
    </location>
</feature>
<evidence type="ECO:0000313" key="2">
    <source>
        <dbReference type="EMBL" id="CAE8702726.1"/>
    </source>
</evidence>
<sequence length="818" mass="87516">FELTATATQFPKRHAPEVTMQPSSDGGFWADGMAMSSTAPARLGMGSRQGTPIVPPLWEPHPRSDGFTAYGWKAGSEVTDSMADTSLYGTLLQDEDAVLPTFAPKFFAETQIPLSQRRDLVDPDAPTVKAPFSYRGAEYDDNRVPIFVPSSARAPGRSRQEDNFSPAKGSNLARGAGSASKEQLVDPKIISQLCSLLNPPDTPPSEYERIRQGPASAWASPEKVVKVGKDSNNTNSKLHRGEDVASLPLPVGIQAKPLGSAPQTKKEAESGLQDALSRLTRVLNMGADALMDTERSSSSTASWKRPLGASRHAPLIAEEEPDLRRELEGGMQQHLRRPTEAEISAMAGRIASAKRLDVAQEQQVRVMLRDIAESMFGEADSQGLASPEAKGRPPQLPAGGSGSRVGSSAHGPAQPHTARSSVKSMGSSNQSQDMDPVDTNEVLDLEVAGLMSELVGSLYAPAWESSSEVWILVPILGALLGFAVAAAFCGRRSLPSRRVADFQGACRWLLQRLQGASMEVEKTAIAMAEEECRLRKFVTSLESCPAAQFAELLPAECGYDTTFSKPVSSGRPVRFHARVEAALAESSHALELLTSPLTQRACVHWSAAVSRCPLSGLGSSGRSLGGCARASLAKGAVGVSFEVSLMGAPEVRVEVQGAEVKLFDMHEGSCATRQPFSTAPPRWRDFVLAHRDPDAAELFRGKSDPLEGSLCDFQEQVLVVGSQVTLVGELLRDASGRLSLQPWQRERWRTSWELSGCKEGADPTSCIEVPRVLISDDPALLHGEVMVIDIDGPSLLLHGGVSGDQLPQSAPADLGLAV</sequence>
<dbReference type="AlphaFoldDB" id="A0A813KJM0"/>
<name>A0A813KJM0_POLGL</name>
<feature type="compositionally biased region" description="Polar residues" evidence="1">
    <location>
        <begin position="417"/>
        <end position="433"/>
    </location>
</feature>
<protein>
    <submittedName>
        <fullName evidence="2">Uncharacterized protein</fullName>
    </submittedName>
</protein>
<evidence type="ECO:0000256" key="1">
    <source>
        <dbReference type="SAM" id="MobiDB-lite"/>
    </source>
</evidence>
<gene>
    <name evidence="2" type="ORF">PGLA2088_LOCUS32566</name>
</gene>
<evidence type="ECO:0000313" key="3">
    <source>
        <dbReference type="Proteomes" id="UP000626109"/>
    </source>
</evidence>
<feature type="non-terminal residue" evidence="2">
    <location>
        <position position="1"/>
    </location>
</feature>
<dbReference type="EMBL" id="CAJNNW010030195">
    <property type="protein sequence ID" value="CAE8702726.1"/>
    <property type="molecule type" value="Genomic_DNA"/>
</dbReference>
<dbReference type="Proteomes" id="UP000626109">
    <property type="component" value="Unassembled WGS sequence"/>
</dbReference>
<organism evidence="2 3">
    <name type="scientific">Polarella glacialis</name>
    <name type="common">Dinoflagellate</name>
    <dbReference type="NCBI Taxonomy" id="89957"/>
    <lineage>
        <taxon>Eukaryota</taxon>
        <taxon>Sar</taxon>
        <taxon>Alveolata</taxon>
        <taxon>Dinophyceae</taxon>
        <taxon>Suessiales</taxon>
        <taxon>Suessiaceae</taxon>
        <taxon>Polarella</taxon>
    </lineage>
</organism>